<dbReference type="RefSeq" id="WP_095500560.1">
    <property type="nucleotide sequence ID" value="NZ_BSPO01000004.1"/>
</dbReference>
<keyword evidence="3 11" id="KW-0963">Cytoplasm</keyword>
<feature type="binding site" evidence="11">
    <location>
        <position position="232"/>
    </location>
    <ligand>
        <name>Mg(2+)</name>
        <dbReference type="ChEBI" id="CHEBI:18420"/>
    </ligand>
</feature>
<comment type="caution">
    <text evidence="14">The sequence shown here is derived from an EMBL/GenBank/DDBJ whole genome shotgun (WGS) entry which is preliminary data.</text>
</comment>
<evidence type="ECO:0000313" key="15">
    <source>
        <dbReference type="Proteomes" id="UP001157439"/>
    </source>
</evidence>
<evidence type="ECO:0000256" key="10">
    <source>
        <dbReference type="ARBA" id="ARBA00023134"/>
    </source>
</evidence>
<dbReference type="Pfam" id="PF10396">
    <property type="entry name" value="TrmE_N"/>
    <property type="match status" value="1"/>
</dbReference>
<comment type="cofactor">
    <cofactor evidence="11">
        <name>K(+)</name>
        <dbReference type="ChEBI" id="CHEBI:29103"/>
    </cofactor>
    <text evidence="11">Binds 1 potassium ion per subunit.</text>
</comment>
<name>A0AA37TS98_9GAMM</name>
<dbReference type="PANTHER" id="PTHR42714">
    <property type="entry name" value="TRNA MODIFICATION GTPASE GTPBP3"/>
    <property type="match status" value="1"/>
</dbReference>
<dbReference type="GO" id="GO:0030488">
    <property type="term" value="P:tRNA methylation"/>
    <property type="evidence" value="ECO:0007669"/>
    <property type="project" value="TreeGrafter"/>
</dbReference>
<reference evidence="14 15" key="1">
    <citation type="journal article" date="2014" name="Int. J. Syst. Evol. Microbiol.">
        <title>Complete genome sequence of Corynebacterium casei LMG S-19264T (=DSM 44701T), isolated from a smear-ripened cheese.</title>
        <authorList>
            <consortium name="US DOE Joint Genome Institute (JGI-PGF)"/>
            <person name="Walter F."/>
            <person name="Albersmeier A."/>
            <person name="Kalinowski J."/>
            <person name="Ruckert C."/>
        </authorList>
    </citation>
    <scope>NUCLEOTIDE SEQUENCE [LARGE SCALE GENOMIC DNA]</scope>
    <source>
        <strain evidence="14 15">NBRC 112785</strain>
    </source>
</reference>
<dbReference type="FunFam" id="3.30.1360.120:FF:000001">
    <property type="entry name" value="tRNA modification GTPase MnmE"/>
    <property type="match status" value="1"/>
</dbReference>
<dbReference type="InterPro" id="IPR025867">
    <property type="entry name" value="MnmE_helical"/>
</dbReference>
<dbReference type="GO" id="GO:0003924">
    <property type="term" value="F:GTPase activity"/>
    <property type="evidence" value="ECO:0007669"/>
    <property type="project" value="UniProtKB-UniRule"/>
</dbReference>
<dbReference type="Pfam" id="PF12631">
    <property type="entry name" value="MnmE_helical"/>
    <property type="match status" value="1"/>
</dbReference>
<evidence type="ECO:0000256" key="2">
    <source>
        <dbReference type="ARBA" id="ARBA00011043"/>
    </source>
</evidence>
<evidence type="ECO:0000256" key="5">
    <source>
        <dbReference type="ARBA" id="ARBA00022723"/>
    </source>
</evidence>
<evidence type="ECO:0000259" key="13">
    <source>
        <dbReference type="PROSITE" id="PS51709"/>
    </source>
</evidence>
<dbReference type="CDD" id="cd14858">
    <property type="entry name" value="TrmE_N"/>
    <property type="match status" value="1"/>
</dbReference>
<evidence type="ECO:0000256" key="7">
    <source>
        <dbReference type="ARBA" id="ARBA00022801"/>
    </source>
</evidence>
<feature type="binding site" evidence="11">
    <location>
        <position position="228"/>
    </location>
    <ligand>
        <name>K(+)</name>
        <dbReference type="ChEBI" id="CHEBI:29103"/>
    </ligand>
</feature>
<dbReference type="Gene3D" id="3.30.1360.120">
    <property type="entry name" value="Probable tRNA modification gtpase trme, domain 1"/>
    <property type="match status" value="1"/>
</dbReference>
<feature type="binding site" evidence="11">
    <location>
        <begin position="337"/>
        <end position="340"/>
    </location>
    <ligand>
        <name>GTP</name>
        <dbReference type="ChEBI" id="CHEBI:37565"/>
    </ligand>
</feature>
<feature type="binding site" evidence="11">
    <location>
        <begin position="272"/>
        <end position="275"/>
    </location>
    <ligand>
        <name>GTP</name>
        <dbReference type="ChEBI" id="CHEBI:37565"/>
    </ligand>
</feature>
<comment type="caution">
    <text evidence="11">Lacks conserved residue(s) required for the propagation of feature annotation.</text>
</comment>
<dbReference type="EC" id="3.6.-.-" evidence="11"/>
<keyword evidence="10 11" id="KW-0342">GTP-binding</keyword>
<feature type="binding site" evidence="11">
    <location>
        <position position="82"/>
    </location>
    <ligand>
        <name>(6S)-5-formyl-5,6,7,8-tetrahydrofolate</name>
        <dbReference type="ChEBI" id="CHEBI:57457"/>
    </ligand>
</feature>
<protein>
    <recommendedName>
        <fullName evidence="11">tRNA modification GTPase MnmE</fullName>
        <ecNumber evidence="11">3.6.-.-</ecNumber>
    </recommendedName>
</protein>
<comment type="subunit">
    <text evidence="11">Homodimer. Heterotetramer of two MnmE and two MnmG subunits.</text>
</comment>
<feature type="binding site" evidence="11">
    <location>
        <position position="456"/>
    </location>
    <ligand>
        <name>(6S)-5-formyl-5,6,7,8-tetrahydrofolate</name>
        <dbReference type="ChEBI" id="CHEBI:57457"/>
    </ligand>
</feature>
<feature type="binding site" evidence="11">
    <location>
        <position position="249"/>
    </location>
    <ligand>
        <name>K(+)</name>
        <dbReference type="ChEBI" id="CHEBI:29103"/>
    </ligand>
</feature>
<feature type="binding site" evidence="11">
    <location>
        <position position="252"/>
    </location>
    <ligand>
        <name>K(+)</name>
        <dbReference type="ChEBI" id="CHEBI:29103"/>
    </ligand>
</feature>
<dbReference type="Gene3D" id="3.40.50.300">
    <property type="entry name" value="P-loop containing nucleotide triphosphate hydrolases"/>
    <property type="match status" value="1"/>
</dbReference>
<feature type="domain" description="TrmE-type G" evidence="13">
    <location>
        <begin position="218"/>
        <end position="379"/>
    </location>
</feature>
<keyword evidence="8 11" id="KW-0460">Magnesium</keyword>
<evidence type="ECO:0000256" key="6">
    <source>
        <dbReference type="ARBA" id="ARBA00022741"/>
    </source>
</evidence>
<comment type="similarity">
    <text evidence="2 11 12">Belongs to the TRAFAC class TrmE-Era-EngA-EngB-Septin-like GTPase superfamily. TrmE GTPase family.</text>
</comment>
<dbReference type="GO" id="GO:0046872">
    <property type="term" value="F:metal ion binding"/>
    <property type="evidence" value="ECO:0007669"/>
    <property type="project" value="UniProtKB-KW"/>
</dbReference>
<accession>A0AA37TS98</accession>
<feature type="binding site" evidence="11">
    <location>
        <position position="122"/>
    </location>
    <ligand>
        <name>(6S)-5-formyl-5,6,7,8-tetrahydrofolate</name>
        <dbReference type="ChEBI" id="CHEBI:57457"/>
    </ligand>
</feature>
<sequence>MTPNQQDTIVAQATAPGRGGVGIVRVSGPQATTVATNILGLCPKPRMAEYLPFKDSHQQLIDQGIALFFKGPNSFTGEDVLELQGHGGQVVMDLLIQAALATANVRPAKPGEFSERAFLNDKLDLAQAEAIADLIDATSEQAAKSALNSLQGEFSKQVNQLVEQVTLLRIYVEAAIDFPEEEVDFLSDGKISSDLNAIISRLSEVQQQASQGALIREGMKVVIAGRPNAGKSSLLNALAGKESAIVTDIAGTTRDVLREQIHLDGMPLHIIDTAGLRDARDAVERIGIEKAWEEIEQADRVLFMVDGTTTDELDPVKVWPEFIAKLPNNIGLTVIRNKADITGEELGVVTDHGHPVYKLSVKTGLGLQSLRQHLKDCMGYQGSTEGGFSARRRHIDALNEAEEHLQLGKQQLEIYQAGELLAEELRMTQQALSEITGEFTSDDLLGRIFTSFCIGK</sequence>
<dbReference type="NCBIfam" id="NF003661">
    <property type="entry name" value="PRK05291.1-3"/>
    <property type="match status" value="1"/>
</dbReference>
<dbReference type="AlphaFoldDB" id="A0AA37TS98"/>
<dbReference type="Proteomes" id="UP001157439">
    <property type="component" value="Unassembled WGS sequence"/>
</dbReference>
<feature type="binding site" evidence="11">
    <location>
        <begin position="228"/>
        <end position="233"/>
    </location>
    <ligand>
        <name>GTP</name>
        <dbReference type="ChEBI" id="CHEBI:37565"/>
    </ligand>
</feature>
<keyword evidence="5 11" id="KW-0479">Metal-binding</keyword>
<dbReference type="InterPro" id="IPR005225">
    <property type="entry name" value="Small_GTP-bd"/>
</dbReference>
<comment type="subcellular location">
    <subcellularLocation>
        <location evidence="1 11">Cytoplasm</location>
    </subcellularLocation>
</comment>
<keyword evidence="9 11" id="KW-0630">Potassium</keyword>
<dbReference type="PANTHER" id="PTHR42714:SF2">
    <property type="entry name" value="TRNA MODIFICATION GTPASE GTPBP3, MITOCHONDRIAL"/>
    <property type="match status" value="1"/>
</dbReference>
<dbReference type="SUPFAM" id="SSF116878">
    <property type="entry name" value="TrmE connector domain"/>
    <property type="match status" value="1"/>
</dbReference>
<dbReference type="EMBL" id="BSPO01000004">
    <property type="protein sequence ID" value="GLS84803.1"/>
    <property type="molecule type" value="Genomic_DNA"/>
</dbReference>
<keyword evidence="15" id="KW-1185">Reference proteome</keyword>
<dbReference type="FunFam" id="3.40.50.300:FF:000249">
    <property type="entry name" value="tRNA modification GTPase MnmE"/>
    <property type="match status" value="1"/>
</dbReference>
<dbReference type="Gene3D" id="1.20.120.430">
    <property type="entry name" value="tRNA modification GTPase MnmE domain 2"/>
    <property type="match status" value="1"/>
</dbReference>
<dbReference type="InterPro" id="IPR006073">
    <property type="entry name" value="GTP-bd"/>
</dbReference>
<keyword evidence="4 11" id="KW-0819">tRNA processing</keyword>
<comment type="function">
    <text evidence="11">Exhibits a very high intrinsic GTPase hydrolysis rate. Involved in the addition of a carboxymethylaminomethyl (cmnm) group at the wobble position (U34) of certain tRNAs, forming tRNA-cmnm(5)s(2)U34.</text>
</comment>
<dbReference type="InterPro" id="IPR018948">
    <property type="entry name" value="GTP-bd_TrmE_N"/>
</dbReference>
<feature type="binding site" evidence="11">
    <location>
        <position position="25"/>
    </location>
    <ligand>
        <name>(6S)-5-formyl-5,6,7,8-tetrahydrofolate</name>
        <dbReference type="ChEBI" id="CHEBI:57457"/>
    </ligand>
</feature>
<dbReference type="InterPro" id="IPR027368">
    <property type="entry name" value="MnmE_dom2"/>
</dbReference>
<dbReference type="InterPro" id="IPR027266">
    <property type="entry name" value="TrmE/GcvT-like"/>
</dbReference>
<dbReference type="NCBIfam" id="TIGR00231">
    <property type="entry name" value="small_GTP"/>
    <property type="match status" value="1"/>
</dbReference>
<dbReference type="NCBIfam" id="TIGR00450">
    <property type="entry name" value="mnmE_trmE_thdF"/>
    <property type="match status" value="1"/>
</dbReference>
<evidence type="ECO:0000256" key="9">
    <source>
        <dbReference type="ARBA" id="ARBA00022958"/>
    </source>
</evidence>
<evidence type="ECO:0000256" key="12">
    <source>
        <dbReference type="RuleBase" id="RU003313"/>
    </source>
</evidence>
<feature type="binding site" evidence="11">
    <location>
        <position position="253"/>
    </location>
    <ligand>
        <name>Mg(2+)</name>
        <dbReference type="ChEBI" id="CHEBI:18420"/>
    </ligand>
</feature>
<dbReference type="SUPFAM" id="SSF52540">
    <property type="entry name" value="P-loop containing nucleoside triphosphate hydrolases"/>
    <property type="match status" value="1"/>
</dbReference>
<dbReference type="HAMAP" id="MF_00379">
    <property type="entry name" value="GTPase_MnmE"/>
    <property type="match status" value="1"/>
</dbReference>
<evidence type="ECO:0000313" key="14">
    <source>
        <dbReference type="EMBL" id="GLS84803.1"/>
    </source>
</evidence>
<keyword evidence="7 11" id="KW-0378">Hydrolase</keyword>
<dbReference type="GO" id="GO:0005829">
    <property type="term" value="C:cytosol"/>
    <property type="evidence" value="ECO:0007669"/>
    <property type="project" value="TreeGrafter"/>
</dbReference>
<evidence type="ECO:0000256" key="1">
    <source>
        <dbReference type="ARBA" id="ARBA00004496"/>
    </source>
</evidence>
<evidence type="ECO:0000256" key="4">
    <source>
        <dbReference type="ARBA" id="ARBA00022694"/>
    </source>
</evidence>
<keyword evidence="6 11" id="KW-0547">Nucleotide-binding</keyword>
<dbReference type="GO" id="GO:0005525">
    <property type="term" value="F:GTP binding"/>
    <property type="evidence" value="ECO:0007669"/>
    <property type="project" value="UniProtKB-UniRule"/>
</dbReference>
<evidence type="ECO:0000256" key="8">
    <source>
        <dbReference type="ARBA" id="ARBA00022842"/>
    </source>
</evidence>
<dbReference type="CDD" id="cd04164">
    <property type="entry name" value="trmE"/>
    <property type="match status" value="1"/>
</dbReference>
<feature type="binding site" evidence="11">
    <location>
        <position position="247"/>
    </location>
    <ligand>
        <name>K(+)</name>
        <dbReference type="ChEBI" id="CHEBI:29103"/>
    </ligand>
</feature>
<evidence type="ECO:0000256" key="3">
    <source>
        <dbReference type="ARBA" id="ARBA00022490"/>
    </source>
</evidence>
<dbReference type="PROSITE" id="PS51709">
    <property type="entry name" value="G_TRME"/>
    <property type="match status" value="1"/>
</dbReference>
<dbReference type="InterPro" id="IPR031168">
    <property type="entry name" value="G_TrmE"/>
</dbReference>
<proteinExistence type="inferred from homology"/>
<feature type="binding site" evidence="11">
    <location>
        <begin position="247"/>
        <end position="253"/>
    </location>
    <ligand>
        <name>GTP</name>
        <dbReference type="ChEBI" id="CHEBI:37565"/>
    </ligand>
</feature>
<organism evidence="14 15">
    <name type="scientific">Paraferrimonas haliotis</name>
    <dbReference type="NCBI Taxonomy" id="2013866"/>
    <lineage>
        <taxon>Bacteria</taxon>
        <taxon>Pseudomonadati</taxon>
        <taxon>Pseudomonadota</taxon>
        <taxon>Gammaproteobacteria</taxon>
        <taxon>Alteromonadales</taxon>
        <taxon>Ferrimonadaceae</taxon>
        <taxon>Paraferrimonas</taxon>
    </lineage>
</organism>
<dbReference type="GO" id="GO:0002098">
    <property type="term" value="P:tRNA wobble uridine modification"/>
    <property type="evidence" value="ECO:0007669"/>
    <property type="project" value="TreeGrafter"/>
</dbReference>
<evidence type="ECO:0000256" key="11">
    <source>
        <dbReference type="HAMAP-Rule" id="MF_00379"/>
    </source>
</evidence>
<dbReference type="Pfam" id="PF01926">
    <property type="entry name" value="MMR_HSR1"/>
    <property type="match status" value="1"/>
</dbReference>
<gene>
    <name evidence="11 14" type="primary">mnmE</name>
    <name evidence="11" type="synonym">trmE</name>
    <name evidence="14" type="ORF">GCM10007894_27800</name>
</gene>
<dbReference type="InterPro" id="IPR004520">
    <property type="entry name" value="GTPase_MnmE"/>
</dbReference>
<dbReference type="InterPro" id="IPR027417">
    <property type="entry name" value="P-loop_NTPase"/>
</dbReference>